<feature type="region of interest" description="Disordered" evidence="1">
    <location>
        <begin position="36"/>
        <end position="79"/>
    </location>
</feature>
<accession>A0AAW7XB60</accession>
<dbReference type="EMBL" id="JAUOPB010000010">
    <property type="protein sequence ID" value="MDO6423672.1"/>
    <property type="molecule type" value="Genomic_DNA"/>
</dbReference>
<organism evidence="3 4">
    <name type="scientific">Saccharophagus degradans</name>
    <dbReference type="NCBI Taxonomy" id="86304"/>
    <lineage>
        <taxon>Bacteria</taxon>
        <taxon>Pseudomonadati</taxon>
        <taxon>Pseudomonadota</taxon>
        <taxon>Gammaproteobacteria</taxon>
        <taxon>Cellvibrionales</taxon>
        <taxon>Cellvibrionaceae</taxon>
        <taxon>Saccharophagus</taxon>
    </lineage>
</organism>
<keyword evidence="2" id="KW-0472">Membrane</keyword>
<gene>
    <name evidence="3" type="ORF">Q4521_14410</name>
</gene>
<evidence type="ECO:0000256" key="1">
    <source>
        <dbReference type="SAM" id="MobiDB-lite"/>
    </source>
</evidence>
<proteinExistence type="predicted"/>
<keyword evidence="2" id="KW-1133">Transmembrane helix</keyword>
<evidence type="ECO:0000313" key="4">
    <source>
        <dbReference type="Proteomes" id="UP001169760"/>
    </source>
</evidence>
<evidence type="ECO:0008006" key="5">
    <source>
        <dbReference type="Google" id="ProtNLM"/>
    </source>
</evidence>
<dbReference type="AlphaFoldDB" id="A0AAW7XB60"/>
<dbReference type="RefSeq" id="WP_303493266.1">
    <property type="nucleotide sequence ID" value="NZ_JAUOPB010000010.1"/>
</dbReference>
<sequence length="309" mass="35045">MNKKIIYPSILLIALVIGYFVWWPSSEQQPTINETVPANPIETTNSQQQKPKAALPSFAQAPATKAASEQEESELPPEINFDLPETITDFWGFLKNHPQLMQQFEDCDLRDGAIKDALDATNASYEAMGQDLNYVNGGPATSDYHSYDDVTIDQLAASGDKRAIALRAHKLKQAGEHEKARDEFYRATLHGDMASATQLQMLYMDQVHRTQSKQEQGKESDKIKQWQIEAQAWQIMQNDWLGFFAYGNVQEHSVLGDKLDDEIFALAQVRADQIKEGLERQRTRENIPQPNTPPKEIKTDEFFDTIICP</sequence>
<evidence type="ECO:0000256" key="2">
    <source>
        <dbReference type="SAM" id="Phobius"/>
    </source>
</evidence>
<evidence type="ECO:0000313" key="3">
    <source>
        <dbReference type="EMBL" id="MDO6423672.1"/>
    </source>
</evidence>
<reference evidence="3" key="1">
    <citation type="submission" date="2023-07" db="EMBL/GenBank/DDBJ databases">
        <title>Genome content predicts the carbon catabolic preferences of heterotrophic bacteria.</title>
        <authorList>
            <person name="Gralka M."/>
        </authorList>
    </citation>
    <scope>NUCLEOTIDE SEQUENCE</scope>
    <source>
        <strain evidence="3">I3M17_2</strain>
    </source>
</reference>
<keyword evidence="2" id="KW-0812">Transmembrane</keyword>
<name>A0AAW7XB60_9GAMM</name>
<comment type="caution">
    <text evidence="3">The sequence shown here is derived from an EMBL/GenBank/DDBJ whole genome shotgun (WGS) entry which is preliminary data.</text>
</comment>
<feature type="transmembrane region" description="Helical" evidence="2">
    <location>
        <begin position="5"/>
        <end position="23"/>
    </location>
</feature>
<feature type="compositionally biased region" description="Polar residues" evidence="1">
    <location>
        <begin position="36"/>
        <end position="50"/>
    </location>
</feature>
<protein>
    <recommendedName>
        <fullName evidence="5">Lipase helper protein</fullName>
    </recommendedName>
</protein>
<dbReference type="Proteomes" id="UP001169760">
    <property type="component" value="Unassembled WGS sequence"/>
</dbReference>